<feature type="compositionally biased region" description="Acidic residues" evidence="1">
    <location>
        <begin position="63"/>
        <end position="72"/>
    </location>
</feature>
<feature type="compositionally biased region" description="Polar residues" evidence="1">
    <location>
        <begin position="1"/>
        <end position="11"/>
    </location>
</feature>
<gene>
    <name evidence="2" type="ORF">JKIAZH3_G5891</name>
</gene>
<feature type="compositionally biased region" description="Acidic residues" evidence="1">
    <location>
        <begin position="30"/>
        <end position="53"/>
    </location>
</feature>
<protein>
    <submittedName>
        <fullName evidence="2">Uncharacterized protein</fullName>
    </submittedName>
</protein>
<name>A0ABN7IUX4_9BASI</name>
<sequence length="308" mass="34728">SPSSRGSSPAQFDNIDFNVDQEDGISQLDDHDDPQLDDVNDLDQLGEEEEYAEYEQQLQDGEAASDLDSEDIDALHLFSDESEDEEGVLSSDDDKDGNSEVGRDYHEEELDDDAAVDARVHSRHAQDLFDQLASGYRLPSRPVRPPDPYTAAFGIMQRLNPSEIASLRHIRTCIRTNATQEQYRAFAKNIEAQNPDITILGRKAAIALAKRVTRLREHTWDMCPESCMAFVGPQANLQRCNSIRQGRRCGAARFDSKGKPRRKYTTLSIIPRVRAKFASGSGSTYLHYQAEWSAQTWGTDHHHFADWP</sequence>
<comment type="caution">
    <text evidence="2">The sequence shown here is derived from an EMBL/GenBank/DDBJ whole genome shotgun (WGS) entry which is preliminary data.</text>
</comment>
<organism evidence="2 3">
    <name type="scientific">Tilletia caries</name>
    <name type="common">wheat bunt fungus</name>
    <dbReference type="NCBI Taxonomy" id="13290"/>
    <lineage>
        <taxon>Eukaryota</taxon>
        <taxon>Fungi</taxon>
        <taxon>Dikarya</taxon>
        <taxon>Basidiomycota</taxon>
        <taxon>Ustilaginomycotina</taxon>
        <taxon>Exobasidiomycetes</taxon>
        <taxon>Tilletiales</taxon>
        <taxon>Tilletiaceae</taxon>
        <taxon>Tilletia</taxon>
    </lineage>
</organism>
<evidence type="ECO:0000313" key="2">
    <source>
        <dbReference type="EMBL" id="CAD6920466.1"/>
    </source>
</evidence>
<feature type="region of interest" description="Disordered" evidence="1">
    <location>
        <begin position="1"/>
        <end position="102"/>
    </location>
</feature>
<accession>A0ABN7IUX4</accession>
<feature type="compositionally biased region" description="Acidic residues" evidence="1">
    <location>
        <begin position="80"/>
        <end position="95"/>
    </location>
</feature>
<reference evidence="2" key="1">
    <citation type="submission" date="2020-10" db="EMBL/GenBank/DDBJ databases">
        <authorList>
            <person name="Sedaghatjoo S."/>
        </authorList>
    </citation>
    <scope>NUCLEOTIDE SEQUENCE</scope>
    <source>
        <strain evidence="2">AZH3</strain>
    </source>
</reference>
<dbReference type="Proteomes" id="UP000836402">
    <property type="component" value="Unassembled WGS sequence"/>
</dbReference>
<proteinExistence type="predicted"/>
<feature type="non-terminal residue" evidence="2">
    <location>
        <position position="1"/>
    </location>
</feature>
<dbReference type="EMBL" id="CAJHJG010002476">
    <property type="protein sequence ID" value="CAD6920466.1"/>
    <property type="molecule type" value="Genomic_DNA"/>
</dbReference>
<evidence type="ECO:0000313" key="3">
    <source>
        <dbReference type="Proteomes" id="UP000836402"/>
    </source>
</evidence>
<keyword evidence="3" id="KW-1185">Reference proteome</keyword>
<evidence type="ECO:0000256" key="1">
    <source>
        <dbReference type="SAM" id="MobiDB-lite"/>
    </source>
</evidence>
<feature type="non-terminal residue" evidence="2">
    <location>
        <position position="308"/>
    </location>
</feature>